<name>A0A075WDG1_ARCFL</name>
<evidence type="ECO:0000313" key="1">
    <source>
        <dbReference type="EMBL" id="AIG98465.1"/>
    </source>
</evidence>
<sequence length="57" mass="6315">MSLVRTLDVEIEVVEIPAAIEIIGVFDPDALNRILGELSEYIIPSEVEVNAKTVFDE</sequence>
<gene>
    <name evidence="1" type="ORF">AFULGI_00017060</name>
</gene>
<dbReference type="Proteomes" id="UP000028501">
    <property type="component" value="Chromosome"/>
</dbReference>
<accession>A0A075WDG1</accession>
<organism evidence="1 2">
    <name type="scientific">Archaeoglobus fulgidus DSM 8774</name>
    <dbReference type="NCBI Taxonomy" id="1344584"/>
    <lineage>
        <taxon>Archaea</taxon>
        <taxon>Methanobacteriati</taxon>
        <taxon>Methanobacteriota</taxon>
        <taxon>Archaeoglobi</taxon>
        <taxon>Archaeoglobales</taxon>
        <taxon>Archaeoglobaceae</taxon>
        <taxon>Archaeoglobus</taxon>
    </lineage>
</organism>
<dbReference type="HOGENOM" id="CLU_2985455_0_0_2"/>
<dbReference type="RefSeq" id="WP_156029556.1">
    <property type="nucleotide sequence ID" value="NZ_CP006577.1"/>
</dbReference>
<dbReference type="EMBL" id="CP006577">
    <property type="protein sequence ID" value="AIG98465.1"/>
    <property type="molecule type" value="Genomic_DNA"/>
</dbReference>
<reference evidence="1 2" key="1">
    <citation type="submission" date="2013-07" db="EMBL/GenBank/DDBJ databases">
        <title>Genome of Archaeoglobus fulgidus.</title>
        <authorList>
            <person name="Fiebig A."/>
            <person name="Birkeland N.-K."/>
        </authorList>
    </citation>
    <scope>NUCLEOTIDE SEQUENCE [LARGE SCALE GENOMIC DNA]</scope>
    <source>
        <strain evidence="1 2">DSM 8774</strain>
    </source>
</reference>
<dbReference type="KEGG" id="afg:AFULGI_00017060"/>
<dbReference type="AlphaFoldDB" id="A0A075WDG1"/>
<protein>
    <submittedName>
        <fullName evidence="1">Uncharacterized protein</fullName>
    </submittedName>
</protein>
<evidence type="ECO:0000313" key="2">
    <source>
        <dbReference type="Proteomes" id="UP000028501"/>
    </source>
</evidence>
<proteinExistence type="predicted"/>
<dbReference type="GeneID" id="42809713"/>